<dbReference type="PROSITE" id="PS00028">
    <property type="entry name" value="ZINC_FINGER_C2H2_1"/>
    <property type="match status" value="1"/>
</dbReference>
<dbReference type="Proteomes" id="UP000318582">
    <property type="component" value="Unassembled WGS sequence"/>
</dbReference>
<accession>A0A507EAG6</accession>
<keyword evidence="2" id="KW-0677">Repeat</keyword>
<evidence type="ECO:0000256" key="6">
    <source>
        <dbReference type="SAM" id="MobiDB-lite"/>
    </source>
</evidence>
<keyword evidence="1" id="KW-0479">Metal-binding</keyword>
<name>A0A507EAG6_9FUNG</name>
<dbReference type="Pfam" id="PF13912">
    <property type="entry name" value="zf-C2H2_6"/>
    <property type="match status" value="1"/>
</dbReference>
<evidence type="ECO:0000256" key="4">
    <source>
        <dbReference type="ARBA" id="ARBA00022833"/>
    </source>
</evidence>
<reference evidence="8 9" key="1">
    <citation type="journal article" date="2019" name="Sci. Rep.">
        <title>Comparative genomics of chytrid fungi reveal insights into the obligate biotrophic and pathogenic lifestyle of Synchytrium endobioticum.</title>
        <authorList>
            <person name="van de Vossenberg B.T.L.H."/>
            <person name="Warris S."/>
            <person name="Nguyen H.D.T."/>
            <person name="van Gent-Pelzer M.P.E."/>
            <person name="Joly D.L."/>
            <person name="van de Geest H.C."/>
            <person name="Bonants P.J.M."/>
            <person name="Smith D.S."/>
            <person name="Levesque C.A."/>
            <person name="van der Lee T.A.J."/>
        </authorList>
    </citation>
    <scope>NUCLEOTIDE SEQUENCE [LARGE SCALE GENOMIC DNA]</scope>
    <source>
        <strain evidence="8 9">CBS 809.83</strain>
    </source>
</reference>
<keyword evidence="4" id="KW-0862">Zinc</keyword>
<feature type="region of interest" description="Disordered" evidence="6">
    <location>
        <begin position="363"/>
        <end position="382"/>
    </location>
</feature>
<dbReference type="PANTHER" id="PTHR14003">
    <property type="entry name" value="TRANSCRIPTIONAL REPRESSOR PROTEIN YY"/>
    <property type="match status" value="1"/>
</dbReference>
<evidence type="ECO:0000313" key="9">
    <source>
        <dbReference type="Proteomes" id="UP000318582"/>
    </source>
</evidence>
<feature type="compositionally biased region" description="Polar residues" evidence="6">
    <location>
        <begin position="131"/>
        <end position="147"/>
    </location>
</feature>
<dbReference type="FunFam" id="3.30.160.60:FF:000446">
    <property type="entry name" value="Zinc finger protein"/>
    <property type="match status" value="1"/>
</dbReference>
<dbReference type="InterPro" id="IPR013087">
    <property type="entry name" value="Znf_C2H2_type"/>
</dbReference>
<proteinExistence type="predicted"/>
<dbReference type="GO" id="GO:0000978">
    <property type="term" value="F:RNA polymerase II cis-regulatory region sequence-specific DNA binding"/>
    <property type="evidence" value="ECO:0007669"/>
    <property type="project" value="TreeGrafter"/>
</dbReference>
<feature type="compositionally biased region" description="Low complexity" evidence="6">
    <location>
        <begin position="162"/>
        <end position="174"/>
    </location>
</feature>
<evidence type="ECO:0000256" key="5">
    <source>
        <dbReference type="PROSITE-ProRule" id="PRU00042"/>
    </source>
</evidence>
<evidence type="ECO:0000256" key="3">
    <source>
        <dbReference type="ARBA" id="ARBA00022771"/>
    </source>
</evidence>
<dbReference type="GO" id="GO:0000981">
    <property type="term" value="F:DNA-binding transcription factor activity, RNA polymerase II-specific"/>
    <property type="evidence" value="ECO:0007669"/>
    <property type="project" value="TreeGrafter"/>
</dbReference>
<keyword evidence="9" id="KW-1185">Reference proteome</keyword>
<dbReference type="Gene3D" id="3.30.160.60">
    <property type="entry name" value="Classic Zinc Finger"/>
    <property type="match status" value="2"/>
</dbReference>
<sequence length="548" mass="59481">MSLTDISSSAASAAALDIIIEEKDGNGHLLPRNGMSYLPLSNMGAFPNSAANNNNIKSNDKLMHRRRSSTTSSLLDEGYSSAASTCLFDRDELARMESLAMTSPLGSPSEEMAATQAFLSQLALEQDNANGLWSHSPHQQDRSTNGLPSAPVLRSNSDIMMQQQQQQQQQQQRRQLPRRGGNNNLRPIIVPATSSPGHRRSLPTVPTIGSSAHMNSPGFNTMRRASVAVESPMTPMFTVPQMAGPYSALPHSHHMPQHTYMVSPAMLSQGCNTTAAFYEPLSATSPLGVPPLWSPSTHAPSFLSGSTSTGGGMSRRFSVPFLPDMPNPMFTAPSALFSPSTHSTNMNNINTNMNSMTLQNPTLPSPASATSTTYADLRSPSTPSSNKQYIFVNEDPGLEPVEIPAFIDPASGEPTIIDDEGMVVSLSDMELFDPSHMSSLSGFGAAAQAYLEPGSTNPDALPANTRFKCVCGKLFEKLTSLKSHARLHRAERNHVCPTCSRAFVRRQDLKRHTSTHNTNFKPYECTNCTTTFTRSDALHRHLKAKRCM</sequence>
<dbReference type="PANTHER" id="PTHR14003:SF19">
    <property type="entry name" value="YY2 TRANSCRIPTION FACTOR"/>
    <property type="match status" value="1"/>
</dbReference>
<dbReference type="SUPFAM" id="SSF57667">
    <property type="entry name" value="beta-beta-alpha zinc fingers"/>
    <property type="match status" value="2"/>
</dbReference>
<feature type="domain" description="C2H2-type" evidence="7">
    <location>
        <begin position="523"/>
        <end position="548"/>
    </location>
</feature>
<dbReference type="EMBL" id="QEAQ01000010">
    <property type="protein sequence ID" value="TPX61073.1"/>
    <property type="molecule type" value="Genomic_DNA"/>
</dbReference>
<dbReference type="SMART" id="SM00355">
    <property type="entry name" value="ZnF_C2H2"/>
    <property type="match status" value="3"/>
</dbReference>
<comment type="caution">
    <text evidence="8">The sequence shown here is derived from an EMBL/GenBank/DDBJ whole genome shotgun (WGS) entry which is preliminary data.</text>
</comment>
<dbReference type="GO" id="GO:0000785">
    <property type="term" value="C:chromatin"/>
    <property type="evidence" value="ECO:0007669"/>
    <property type="project" value="TreeGrafter"/>
</dbReference>
<feature type="domain" description="C2H2-type" evidence="7">
    <location>
        <begin position="467"/>
        <end position="493"/>
    </location>
</feature>
<dbReference type="GO" id="GO:0008270">
    <property type="term" value="F:zinc ion binding"/>
    <property type="evidence" value="ECO:0007669"/>
    <property type="project" value="UniProtKB-KW"/>
</dbReference>
<dbReference type="InterPro" id="IPR036236">
    <property type="entry name" value="Znf_C2H2_sf"/>
</dbReference>
<keyword evidence="3 5" id="KW-0863">Zinc-finger</keyword>
<dbReference type="PROSITE" id="PS50157">
    <property type="entry name" value="ZINC_FINGER_C2H2_2"/>
    <property type="match status" value="3"/>
</dbReference>
<feature type="compositionally biased region" description="Low complexity" evidence="6">
    <location>
        <begin position="363"/>
        <end position="375"/>
    </location>
</feature>
<dbReference type="GO" id="GO:0031519">
    <property type="term" value="C:PcG protein complex"/>
    <property type="evidence" value="ECO:0007669"/>
    <property type="project" value="TreeGrafter"/>
</dbReference>
<evidence type="ECO:0000256" key="1">
    <source>
        <dbReference type="ARBA" id="ARBA00022723"/>
    </source>
</evidence>
<feature type="region of interest" description="Disordered" evidence="6">
    <location>
        <begin position="131"/>
        <end position="201"/>
    </location>
</feature>
<dbReference type="AlphaFoldDB" id="A0A507EAG6"/>
<gene>
    <name evidence="8" type="ORF">PhCBS80983_g01352</name>
</gene>
<dbReference type="STRING" id="109895.A0A507EAG6"/>
<dbReference type="GO" id="GO:0005667">
    <property type="term" value="C:transcription regulator complex"/>
    <property type="evidence" value="ECO:0007669"/>
    <property type="project" value="TreeGrafter"/>
</dbReference>
<evidence type="ECO:0000313" key="8">
    <source>
        <dbReference type="EMBL" id="TPX61073.1"/>
    </source>
</evidence>
<organism evidence="8 9">
    <name type="scientific">Powellomyces hirtus</name>
    <dbReference type="NCBI Taxonomy" id="109895"/>
    <lineage>
        <taxon>Eukaryota</taxon>
        <taxon>Fungi</taxon>
        <taxon>Fungi incertae sedis</taxon>
        <taxon>Chytridiomycota</taxon>
        <taxon>Chytridiomycota incertae sedis</taxon>
        <taxon>Chytridiomycetes</taxon>
        <taxon>Spizellomycetales</taxon>
        <taxon>Powellomycetaceae</taxon>
        <taxon>Powellomyces</taxon>
    </lineage>
</organism>
<protein>
    <recommendedName>
        <fullName evidence="7">C2H2-type domain-containing protein</fullName>
    </recommendedName>
</protein>
<dbReference type="Pfam" id="PF00096">
    <property type="entry name" value="zf-C2H2"/>
    <property type="match status" value="2"/>
</dbReference>
<feature type="domain" description="C2H2-type" evidence="7">
    <location>
        <begin position="494"/>
        <end position="522"/>
    </location>
</feature>
<evidence type="ECO:0000256" key="2">
    <source>
        <dbReference type="ARBA" id="ARBA00022737"/>
    </source>
</evidence>
<evidence type="ECO:0000259" key="7">
    <source>
        <dbReference type="PROSITE" id="PS50157"/>
    </source>
</evidence>